<dbReference type="Pfam" id="PF13432">
    <property type="entry name" value="TPR_16"/>
    <property type="match status" value="1"/>
</dbReference>
<feature type="repeat" description="TPR" evidence="1">
    <location>
        <begin position="130"/>
        <end position="163"/>
    </location>
</feature>
<feature type="repeat" description="TPR" evidence="1">
    <location>
        <begin position="265"/>
        <end position="298"/>
    </location>
</feature>
<name>A0A517YQE0_9BACT</name>
<evidence type="ECO:0000256" key="1">
    <source>
        <dbReference type="PROSITE-ProRule" id="PRU00339"/>
    </source>
</evidence>
<feature type="repeat" description="TPR" evidence="1">
    <location>
        <begin position="164"/>
        <end position="197"/>
    </location>
</feature>
<dbReference type="PANTHER" id="PTHR12558:SF13">
    <property type="entry name" value="CELL DIVISION CYCLE PROTEIN 27 HOMOLOG"/>
    <property type="match status" value="1"/>
</dbReference>
<dbReference type="InterPro" id="IPR011990">
    <property type="entry name" value="TPR-like_helical_dom_sf"/>
</dbReference>
<protein>
    <submittedName>
        <fullName evidence="3">Tetratricopeptide repeat protein</fullName>
    </submittedName>
</protein>
<dbReference type="InterPro" id="IPR019734">
    <property type="entry name" value="TPR_rpt"/>
</dbReference>
<proteinExistence type="predicted"/>
<keyword evidence="1" id="KW-0802">TPR repeat</keyword>
<evidence type="ECO:0000313" key="4">
    <source>
        <dbReference type="Proteomes" id="UP000317369"/>
    </source>
</evidence>
<dbReference type="PROSITE" id="PS50005">
    <property type="entry name" value="TPR"/>
    <property type="match status" value="4"/>
</dbReference>
<feature type="chain" id="PRO_5022087711" evidence="2">
    <location>
        <begin position="32"/>
        <end position="354"/>
    </location>
</feature>
<evidence type="ECO:0000256" key="2">
    <source>
        <dbReference type="SAM" id="SignalP"/>
    </source>
</evidence>
<organism evidence="3 4">
    <name type="scientific">Poriferisphaera corsica</name>
    <dbReference type="NCBI Taxonomy" id="2528020"/>
    <lineage>
        <taxon>Bacteria</taxon>
        <taxon>Pseudomonadati</taxon>
        <taxon>Planctomycetota</taxon>
        <taxon>Phycisphaerae</taxon>
        <taxon>Phycisphaerales</taxon>
        <taxon>Phycisphaeraceae</taxon>
        <taxon>Poriferisphaera</taxon>
    </lineage>
</organism>
<keyword evidence="4" id="KW-1185">Reference proteome</keyword>
<dbReference type="PANTHER" id="PTHR12558">
    <property type="entry name" value="CELL DIVISION CYCLE 16,23,27"/>
    <property type="match status" value="1"/>
</dbReference>
<evidence type="ECO:0000313" key="3">
    <source>
        <dbReference type="EMBL" id="QDU32437.1"/>
    </source>
</evidence>
<dbReference type="Proteomes" id="UP000317369">
    <property type="component" value="Chromosome"/>
</dbReference>
<keyword evidence="2" id="KW-0732">Signal</keyword>
<gene>
    <name evidence="3" type="ORF">KS4_04690</name>
</gene>
<dbReference type="Pfam" id="PF13181">
    <property type="entry name" value="TPR_8"/>
    <property type="match status" value="1"/>
</dbReference>
<dbReference type="KEGG" id="pcor:KS4_04690"/>
<dbReference type="EMBL" id="CP036425">
    <property type="protein sequence ID" value="QDU32437.1"/>
    <property type="molecule type" value="Genomic_DNA"/>
</dbReference>
<sequence length="354" mass="39392" precursor="true">MKINLKTASTLCLISLSLMQGGCFLFSNSDAYEQTHSRPFEPGKPIKAAPVMEMSQEQRVTSDTLIAEGHEYRDMGKLDAALASFGLALEENAQITEAHIGMGHIFLDRGNAGIAENAYQRAVRSAPNDYDANYYLGLSYQMQDKVKLAIRQYLRAITINPKRVEANRDVASAYLQGGAPEAAIKYARKAVKIDPSSQEAWCNLAATANLLGYFDEAVEAYRTAAELGELPKEAIPAFAAAHIKLKNFERAKNLLESLTGNQNDPYIIERLAYANFKLSHFEDAMAGYKRVLEIQPKNVAALNGIGGCYLTKYLQEGRKDIKLKQLGFEAWRKSLRIKPNQGRIIDLLNRYNSI</sequence>
<feature type="signal peptide" evidence="2">
    <location>
        <begin position="1"/>
        <end position="31"/>
    </location>
</feature>
<dbReference type="Pfam" id="PF13428">
    <property type="entry name" value="TPR_14"/>
    <property type="match status" value="1"/>
</dbReference>
<dbReference type="Gene3D" id="1.25.40.10">
    <property type="entry name" value="Tetratricopeptide repeat domain"/>
    <property type="match status" value="3"/>
</dbReference>
<dbReference type="SMART" id="SM00028">
    <property type="entry name" value="TPR"/>
    <property type="match status" value="6"/>
</dbReference>
<dbReference type="AlphaFoldDB" id="A0A517YQE0"/>
<accession>A0A517YQE0</accession>
<reference evidence="3 4" key="1">
    <citation type="submission" date="2019-02" db="EMBL/GenBank/DDBJ databases">
        <title>Deep-cultivation of Planctomycetes and their phenomic and genomic characterization uncovers novel biology.</title>
        <authorList>
            <person name="Wiegand S."/>
            <person name="Jogler M."/>
            <person name="Boedeker C."/>
            <person name="Pinto D."/>
            <person name="Vollmers J."/>
            <person name="Rivas-Marin E."/>
            <person name="Kohn T."/>
            <person name="Peeters S.H."/>
            <person name="Heuer A."/>
            <person name="Rast P."/>
            <person name="Oberbeckmann S."/>
            <person name="Bunk B."/>
            <person name="Jeske O."/>
            <person name="Meyerdierks A."/>
            <person name="Storesund J.E."/>
            <person name="Kallscheuer N."/>
            <person name="Luecker S."/>
            <person name="Lage O.M."/>
            <person name="Pohl T."/>
            <person name="Merkel B.J."/>
            <person name="Hornburger P."/>
            <person name="Mueller R.-W."/>
            <person name="Bruemmer F."/>
            <person name="Labrenz M."/>
            <person name="Spormann A.M."/>
            <person name="Op den Camp H."/>
            <person name="Overmann J."/>
            <person name="Amann R."/>
            <person name="Jetten M.S.M."/>
            <person name="Mascher T."/>
            <person name="Medema M.H."/>
            <person name="Devos D.P."/>
            <person name="Kaster A.-K."/>
            <person name="Ovreas L."/>
            <person name="Rohde M."/>
            <person name="Galperin M.Y."/>
            <person name="Jogler C."/>
        </authorList>
    </citation>
    <scope>NUCLEOTIDE SEQUENCE [LARGE SCALE GENOMIC DNA]</scope>
    <source>
        <strain evidence="3 4">KS4</strain>
    </source>
</reference>
<dbReference type="SUPFAM" id="SSF48452">
    <property type="entry name" value="TPR-like"/>
    <property type="match status" value="1"/>
</dbReference>
<feature type="repeat" description="TPR" evidence="1">
    <location>
        <begin position="96"/>
        <end position="129"/>
    </location>
</feature>